<proteinExistence type="predicted"/>
<dbReference type="RefSeq" id="WP_004903455.1">
    <property type="nucleotide sequence ID" value="NZ_BJJW01000006.1"/>
</dbReference>
<dbReference type="Pfam" id="PF08866">
    <property type="entry name" value="DUF1831"/>
    <property type="match status" value="1"/>
</dbReference>
<gene>
    <name evidence="1" type="ORF">LCIT_10620</name>
</gene>
<name>A0A5A5TY91_LEUCI</name>
<dbReference type="InterPro" id="IPR035942">
    <property type="entry name" value="Lp2179-like_sf"/>
</dbReference>
<reference evidence="1 2" key="1">
    <citation type="submission" date="2019-04" db="EMBL/GenBank/DDBJ databases">
        <title>A pseudo-fructophilic Leuconostoc citreum strain F192-5 isolated from peel of satsuma mandarin: the first report for isolation and characterization of strain-dependent fructophilic-like characteristics.</title>
        <authorList>
            <person name="Maeno S."/>
            <person name="Tanizawa Y."/>
            <person name="Kajikawa A."/>
            <person name="Kanesaki Y."/>
            <person name="Kubota E."/>
            <person name="Arita M."/>
            <person name="Leon D."/>
            <person name="Endo A."/>
        </authorList>
    </citation>
    <scope>NUCLEOTIDE SEQUENCE [LARGE SCALE GENOMIC DNA]</scope>
    <source>
        <strain evidence="1 2">F192-5</strain>
    </source>
</reference>
<organism evidence="1 2">
    <name type="scientific">Leuconostoc citreum</name>
    <dbReference type="NCBI Taxonomy" id="33964"/>
    <lineage>
        <taxon>Bacteria</taxon>
        <taxon>Bacillati</taxon>
        <taxon>Bacillota</taxon>
        <taxon>Bacilli</taxon>
        <taxon>Lactobacillales</taxon>
        <taxon>Lactobacillaceae</taxon>
        <taxon>Leuconostoc</taxon>
    </lineage>
</organism>
<dbReference type="GeneID" id="61102430"/>
<accession>A0A5A5TY91</accession>
<dbReference type="AlphaFoldDB" id="A0A5A5TY91"/>
<evidence type="ECO:0000313" key="2">
    <source>
        <dbReference type="Proteomes" id="UP000323274"/>
    </source>
</evidence>
<dbReference type="Gene3D" id="3.30.1820.10">
    <property type="entry name" value="Lp2179-like"/>
    <property type="match status" value="1"/>
</dbReference>
<sequence length="112" mass="12407">MAFKQQVSIPGDATYQISQDIKKYTLGDLGFITNNAGAYVLHRSLEPEKALANAIQLKVTVNKELTGFKLSTVSAGDLARIDIFKHAQATNMVQLYQFFMTELVARGVLEKI</sequence>
<dbReference type="EMBL" id="BJJW01000006">
    <property type="protein sequence ID" value="GDZ83820.1"/>
    <property type="molecule type" value="Genomic_DNA"/>
</dbReference>
<dbReference type="InterPro" id="IPR014965">
    <property type="entry name" value="Amino_acid_metab_prot_put"/>
</dbReference>
<evidence type="ECO:0000313" key="1">
    <source>
        <dbReference type="EMBL" id="GDZ83820.1"/>
    </source>
</evidence>
<dbReference type="Proteomes" id="UP000323274">
    <property type="component" value="Unassembled WGS sequence"/>
</dbReference>
<dbReference type="SUPFAM" id="SSF160800">
    <property type="entry name" value="Lp2179-like"/>
    <property type="match status" value="1"/>
</dbReference>
<protein>
    <submittedName>
        <fullName evidence="1">Cysteine desulfurase</fullName>
    </submittedName>
</protein>
<comment type="caution">
    <text evidence="1">The sequence shown here is derived from an EMBL/GenBank/DDBJ whole genome shotgun (WGS) entry which is preliminary data.</text>
</comment>